<feature type="region of interest" description="Disordered" evidence="1">
    <location>
        <begin position="75"/>
        <end position="136"/>
    </location>
</feature>
<dbReference type="EMBL" id="CAJVPZ010002556">
    <property type="protein sequence ID" value="CAG8515385.1"/>
    <property type="molecule type" value="Genomic_DNA"/>
</dbReference>
<dbReference type="Gene3D" id="1.10.10.10">
    <property type="entry name" value="Winged helix-like DNA-binding domain superfamily/Winged helix DNA-binding domain"/>
    <property type="match status" value="1"/>
</dbReference>
<dbReference type="SUPFAM" id="SSF46689">
    <property type="entry name" value="Homeodomain-like"/>
    <property type="match status" value="1"/>
</dbReference>
<accession>A0A9N9A0S6</accession>
<dbReference type="Proteomes" id="UP000789396">
    <property type="component" value="Unassembled WGS sequence"/>
</dbReference>
<protein>
    <submittedName>
        <fullName evidence="2">13829_t:CDS:1</fullName>
    </submittedName>
</protein>
<feature type="compositionally biased region" description="Polar residues" evidence="1">
    <location>
        <begin position="75"/>
        <end position="91"/>
    </location>
</feature>
<dbReference type="InterPro" id="IPR009057">
    <property type="entry name" value="Homeodomain-like_sf"/>
</dbReference>
<proteinExistence type="predicted"/>
<organism evidence="2 3">
    <name type="scientific">Racocetra fulgida</name>
    <dbReference type="NCBI Taxonomy" id="60492"/>
    <lineage>
        <taxon>Eukaryota</taxon>
        <taxon>Fungi</taxon>
        <taxon>Fungi incertae sedis</taxon>
        <taxon>Mucoromycota</taxon>
        <taxon>Glomeromycotina</taxon>
        <taxon>Glomeromycetes</taxon>
        <taxon>Diversisporales</taxon>
        <taxon>Gigasporaceae</taxon>
        <taxon>Racocetra</taxon>
    </lineage>
</organism>
<dbReference type="FunFam" id="1.10.10.10:FF:000087">
    <property type="entry name" value="Transcriptional adapter 2"/>
    <property type="match status" value="1"/>
</dbReference>
<dbReference type="InterPro" id="IPR036388">
    <property type="entry name" value="WH-like_DNA-bd_sf"/>
</dbReference>
<sequence>MRERSMRERNNRLVYFIREIKYSYALKKKSKEHYRINGYSDFMDLDEEEEYEKYENNDSCSSITNVGKKNKHILTPQSSTEHLSKDGQASKSEARPFTMDITNLLSAPEDESSSSTTEVTTPSPPTTPDPTTPLPTERLHKIKLKNSGNSLSRVLIDRGLSEQAFGSAELINNNNNNSIRLSSTPHLEWEDLIKNINDLNLDMSNLDNVTLNVKWKSNPLEISHLLRYDVLHKTEATVASLLRLTPVQYLTSKYILLSASRRYKERMLPFRKSDAQKMLKIDVNKS</sequence>
<dbReference type="OrthoDB" id="5598695at2759"/>
<evidence type="ECO:0000313" key="3">
    <source>
        <dbReference type="Proteomes" id="UP000789396"/>
    </source>
</evidence>
<keyword evidence="3" id="KW-1185">Reference proteome</keyword>
<reference evidence="2" key="1">
    <citation type="submission" date="2021-06" db="EMBL/GenBank/DDBJ databases">
        <authorList>
            <person name="Kallberg Y."/>
            <person name="Tangrot J."/>
            <person name="Rosling A."/>
        </authorList>
    </citation>
    <scope>NUCLEOTIDE SEQUENCE</scope>
    <source>
        <strain evidence="2">IN212</strain>
    </source>
</reference>
<comment type="caution">
    <text evidence="2">The sequence shown here is derived from an EMBL/GenBank/DDBJ whole genome shotgun (WGS) entry which is preliminary data.</text>
</comment>
<dbReference type="AlphaFoldDB" id="A0A9N9A0S6"/>
<feature type="non-terminal residue" evidence="2">
    <location>
        <position position="286"/>
    </location>
</feature>
<feature type="compositionally biased region" description="Pro residues" evidence="1">
    <location>
        <begin position="122"/>
        <end position="133"/>
    </location>
</feature>
<name>A0A9N9A0S6_9GLOM</name>
<gene>
    <name evidence="2" type="ORF">RFULGI_LOCUS3094</name>
</gene>
<evidence type="ECO:0000313" key="2">
    <source>
        <dbReference type="EMBL" id="CAG8515385.1"/>
    </source>
</evidence>
<evidence type="ECO:0000256" key="1">
    <source>
        <dbReference type="SAM" id="MobiDB-lite"/>
    </source>
</evidence>